<evidence type="ECO:0000313" key="3">
    <source>
        <dbReference type="Proteomes" id="UP000246036"/>
    </source>
</evidence>
<evidence type="ECO:0000313" key="2">
    <source>
        <dbReference type="EMBL" id="AWM74802.1"/>
    </source>
</evidence>
<accession>A0ABM6VZ05</accession>
<dbReference type="Proteomes" id="UP000246036">
    <property type="component" value="Chromosome"/>
</dbReference>
<dbReference type="PANTHER" id="PTHR30595:SF6">
    <property type="entry name" value="SCHLAFEN ALBA-2 DOMAIN-CONTAINING PROTEIN"/>
    <property type="match status" value="1"/>
</dbReference>
<keyword evidence="3" id="KW-1185">Reference proteome</keyword>
<reference evidence="2 3" key="1">
    <citation type="submission" date="2018-05" db="EMBL/GenBank/DDBJ databases">
        <title>Reference genomes for bee gut microbiota database.</title>
        <authorList>
            <person name="Ellegaard K.M."/>
        </authorList>
    </citation>
    <scope>NUCLEOTIDE SEQUENCE [LARGE SCALE GENOMIC DNA]</scope>
    <source>
        <strain evidence="2 3">ESL0186</strain>
    </source>
</reference>
<dbReference type="Gene3D" id="3.30.950.30">
    <property type="entry name" value="Schlafen, AAA domain"/>
    <property type="match status" value="1"/>
</dbReference>
<dbReference type="EMBL" id="CP029477">
    <property type="protein sequence ID" value="AWM74802.1"/>
    <property type="molecule type" value="Genomic_DNA"/>
</dbReference>
<dbReference type="InterPro" id="IPR007421">
    <property type="entry name" value="Schlafen_AlbA_2_dom"/>
</dbReference>
<proteinExistence type="predicted"/>
<dbReference type="Pfam" id="PF04326">
    <property type="entry name" value="SLFN_AlbA_2"/>
    <property type="match status" value="1"/>
</dbReference>
<dbReference type="PANTHER" id="PTHR30595">
    <property type="entry name" value="GLPR-RELATED TRANSCRIPTIONAL REPRESSOR"/>
    <property type="match status" value="1"/>
</dbReference>
<sequence length="408" mass="48455">MLDIISKLIHENEDEYHDFKKEWYSPNKKDELIKDIFSFVNTAHHEDCYLIIGVDDNKRVVGIENDENRRNTQKLTDFLNNLPLANNAIPRVIVESLTIEGHTVDVIVIKDYKNVPIYLKEVYPSKNSKIHTKSHIYPGQIFCRLNDTNTAIDKTARDDLVEKLWKKRFGDDLTIEEKYKIKLSDIDNWQYSENGETRFLYKVDPNYCMYLKDDIDEDMRFKIESYSLSQMRIRVNWKILNLQYKDRLIKRFTVLFLDEYRFLTIYPQTFSLEQNFDKPLIYRFILADSIDFYVENFLLNQKNDFSPSADYFQKEKLLEGIVVFKNSEQKNRIDKKLKKNISAIREGVQPTDSQLESIQKKVTLAFHEKDEVSNNEIVAACRELNLGRYINDFIIYNTNEGNTINWFG</sequence>
<evidence type="ECO:0000259" key="1">
    <source>
        <dbReference type="Pfam" id="PF04326"/>
    </source>
</evidence>
<dbReference type="InterPro" id="IPR038461">
    <property type="entry name" value="Schlafen_AlbA_2_dom_sf"/>
</dbReference>
<feature type="domain" description="Schlafen AlbA-2" evidence="1">
    <location>
        <begin position="13"/>
        <end position="151"/>
    </location>
</feature>
<organism evidence="2 3">
    <name type="scientific">Lactobacillus kullabergensis</name>
    <dbReference type="NCBI Taxonomy" id="1218493"/>
    <lineage>
        <taxon>Bacteria</taxon>
        <taxon>Bacillati</taxon>
        <taxon>Bacillota</taxon>
        <taxon>Bacilli</taxon>
        <taxon>Lactobacillales</taxon>
        <taxon>Lactobacillaceae</taxon>
        <taxon>Lactobacillus</taxon>
    </lineage>
</organism>
<name>A0ABM6VZ05_9LACO</name>
<dbReference type="RefSeq" id="WP_109585886.1">
    <property type="nucleotide sequence ID" value="NZ_CP029477.1"/>
</dbReference>
<protein>
    <recommendedName>
        <fullName evidence="1">Schlafen AlbA-2 domain-containing protein</fullName>
    </recommendedName>
</protein>
<gene>
    <name evidence="2" type="ORF">DKL58_01795</name>
</gene>